<dbReference type="EnsemblPlants" id="LPERR03G24540.1">
    <property type="protein sequence ID" value="LPERR03G24540.1"/>
    <property type="gene ID" value="LPERR03G24540"/>
</dbReference>
<proteinExistence type="predicted"/>
<evidence type="ECO:0000313" key="1">
    <source>
        <dbReference type="EnsemblPlants" id="LPERR03G24540.1"/>
    </source>
</evidence>
<dbReference type="HOGENOM" id="CLU_2925927_0_0_1"/>
<keyword evidence="2" id="KW-1185">Reference proteome</keyword>
<reference evidence="1" key="3">
    <citation type="submission" date="2015-04" db="UniProtKB">
        <authorList>
            <consortium name="EnsemblPlants"/>
        </authorList>
    </citation>
    <scope>IDENTIFICATION</scope>
</reference>
<dbReference type="Proteomes" id="UP000032180">
    <property type="component" value="Chromosome 3"/>
</dbReference>
<accession>A0A0D9VXH5</accession>
<organism evidence="1 2">
    <name type="scientific">Leersia perrieri</name>
    <dbReference type="NCBI Taxonomy" id="77586"/>
    <lineage>
        <taxon>Eukaryota</taxon>
        <taxon>Viridiplantae</taxon>
        <taxon>Streptophyta</taxon>
        <taxon>Embryophyta</taxon>
        <taxon>Tracheophyta</taxon>
        <taxon>Spermatophyta</taxon>
        <taxon>Magnoliopsida</taxon>
        <taxon>Liliopsida</taxon>
        <taxon>Poales</taxon>
        <taxon>Poaceae</taxon>
        <taxon>BOP clade</taxon>
        <taxon>Oryzoideae</taxon>
        <taxon>Oryzeae</taxon>
        <taxon>Oryzinae</taxon>
        <taxon>Leersia</taxon>
    </lineage>
</organism>
<reference evidence="2" key="2">
    <citation type="submission" date="2013-12" db="EMBL/GenBank/DDBJ databases">
        <authorList>
            <person name="Yu Y."/>
            <person name="Lee S."/>
            <person name="de Baynast K."/>
            <person name="Wissotski M."/>
            <person name="Liu L."/>
            <person name="Talag J."/>
            <person name="Goicoechea J."/>
            <person name="Angelova A."/>
            <person name="Jetty R."/>
            <person name="Kudrna D."/>
            <person name="Golser W."/>
            <person name="Rivera L."/>
            <person name="Zhang J."/>
            <person name="Wing R."/>
        </authorList>
    </citation>
    <scope>NUCLEOTIDE SEQUENCE</scope>
</reference>
<evidence type="ECO:0000313" key="2">
    <source>
        <dbReference type="Proteomes" id="UP000032180"/>
    </source>
</evidence>
<reference evidence="1 2" key="1">
    <citation type="submission" date="2012-08" db="EMBL/GenBank/DDBJ databases">
        <title>Oryza genome evolution.</title>
        <authorList>
            <person name="Wing R.A."/>
        </authorList>
    </citation>
    <scope>NUCLEOTIDE SEQUENCE</scope>
</reference>
<sequence length="61" mass="7088">MGGDQFTAQRGDLELCRFFISIDNLILRLRRYGAKGMAMCVPSFWRCSVKGFINSHQRYLI</sequence>
<protein>
    <submittedName>
        <fullName evidence="1">Uncharacterized protein</fullName>
    </submittedName>
</protein>
<dbReference type="AlphaFoldDB" id="A0A0D9VXH5"/>
<dbReference type="Gramene" id="LPERR03G24540.1">
    <property type="protein sequence ID" value="LPERR03G24540.1"/>
    <property type="gene ID" value="LPERR03G24540"/>
</dbReference>
<name>A0A0D9VXH5_9ORYZ</name>